<evidence type="ECO:0000313" key="2">
    <source>
        <dbReference type="EMBL" id="GBM27681.1"/>
    </source>
</evidence>
<keyword evidence="3" id="KW-1185">Reference proteome</keyword>
<organism evidence="2 3">
    <name type="scientific">Araneus ventricosus</name>
    <name type="common">Orbweaver spider</name>
    <name type="synonym">Epeira ventricosa</name>
    <dbReference type="NCBI Taxonomy" id="182803"/>
    <lineage>
        <taxon>Eukaryota</taxon>
        <taxon>Metazoa</taxon>
        <taxon>Ecdysozoa</taxon>
        <taxon>Arthropoda</taxon>
        <taxon>Chelicerata</taxon>
        <taxon>Arachnida</taxon>
        <taxon>Araneae</taxon>
        <taxon>Araneomorphae</taxon>
        <taxon>Entelegynae</taxon>
        <taxon>Araneoidea</taxon>
        <taxon>Araneidae</taxon>
        <taxon>Araneus</taxon>
    </lineage>
</organism>
<gene>
    <name evidence="2" type="ORF">AVEN_95345_1</name>
</gene>
<dbReference type="EMBL" id="BGPR01000592">
    <property type="protein sequence ID" value="GBM27681.1"/>
    <property type="molecule type" value="Genomic_DNA"/>
</dbReference>
<dbReference type="AlphaFoldDB" id="A0A4Y2EFS5"/>
<evidence type="ECO:0000256" key="1">
    <source>
        <dbReference type="SAM" id="MobiDB-lite"/>
    </source>
</evidence>
<protein>
    <submittedName>
        <fullName evidence="2">Uncharacterized protein</fullName>
    </submittedName>
</protein>
<accession>A0A4Y2EFS5</accession>
<dbReference type="Proteomes" id="UP000499080">
    <property type="component" value="Unassembled WGS sequence"/>
</dbReference>
<comment type="caution">
    <text evidence="2">The sequence shown here is derived from an EMBL/GenBank/DDBJ whole genome shotgun (WGS) entry which is preliminary data.</text>
</comment>
<feature type="region of interest" description="Disordered" evidence="1">
    <location>
        <begin position="1"/>
        <end position="24"/>
    </location>
</feature>
<reference evidence="2 3" key="1">
    <citation type="journal article" date="2019" name="Sci. Rep.">
        <title>Orb-weaving spider Araneus ventricosus genome elucidates the spidroin gene catalogue.</title>
        <authorList>
            <person name="Kono N."/>
            <person name="Nakamura H."/>
            <person name="Ohtoshi R."/>
            <person name="Moran D.A.P."/>
            <person name="Shinohara A."/>
            <person name="Yoshida Y."/>
            <person name="Fujiwara M."/>
            <person name="Mori M."/>
            <person name="Tomita M."/>
            <person name="Arakawa K."/>
        </authorList>
    </citation>
    <scope>NUCLEOTIDE SEQUENCE [LARGE SCALE GENOMIC DNA]</scope>
</reference>
<evidence type="ECO:0000313" key="3">
    <source>
        <dbReference type="Proteomes" id="UP000499080"/>
    </source>
</evidence>
<name>A0A4Y2EFS5_ARAVE</name>
<proteinExistence type="predicted"/>
<sequence>MAELEYRGRSPSSHHRPRPDPSRRRYVLSIEEGLSLLNNTVPTSRSQNPLTCQAARTRGAPRWEPLQNKVSIVSTLAHVTHRTSQKCEESIYY</sequence>